<sequence length="71" mass="8115">MTALTQTHAKGASLFDRLHAATEALSDRYTRHRMYRRTYNELSALTNRELSDLGLHRSELRRVALESAGNL</sequence>
<evidence type="ECO:0000313" key="2">
    <source>
        <dbReference type="EMBL" id="TDK43227.1"/>
    </source>
</evidence>
<keyword evidence="3" id="KW-1185">Reference proteome</keyword>
<proteinExistence type="predicted"/>
<dbReference type="OrthoDB" id="8244198at2"/>
<name>A0A4V3AQL8_9RHOB</name>
<dbReference type="Pfam" id="PF06568">
    <property type="entry name" value="YjiS-like"/>
    <property type="match status" value="1"/>
</dbReference>
<organism evidence="2 3">
    <name type="scientific">Antarcticimicrobium luteum</name>
    <dbReference type="NCBI Taxonomy" id="2547397"/>
    <lineage>
        <taxon>Bacteria</taxon>
        <taxon>Pseudomonadati</taxon>
        <taxon>Pseudomonadota</taxon>
        <taxon>Alphaproteobacteria</taxon>
        <taxon>Rhodobacterales</taxon>
        <taxon>Paracoccaceae</taxon>
        <taxon>Antarcticimicrobium</taxon>
    </lineage>
</organism>
<gene>
    <name evidence="2" type="ORF">E1832_18445</name>
</gene>
<feature type="domain" description="YjiS-like" evidence="1">
    <location>
        <begin position="27"/>
        <end position="61"/>
    </location>
</feature>
<dbReference type="Proteomes" id="UP000295301">
    <property type="component" value="Unassembled WGS sequence"/>
</dbReference>
<accession>A0A4V3AQL8</accession>
<reference evidence="2 3" key="1">
    <citation type="submission" date="2019-03" db="EMBL/GenBank/DDBJ databases">
        <title>Ruegeria lutea sp. nov., a novel strain, isolated from marine sediment, the Masan Bay, South Korea.</title>
        <authorList>
            <person name="Kim J."/>
            <person name="Kim D.-Y."/>
            <person name="Lee S.-S."/>
        </authorList>
    </citation>
    <scope>NUCLEOTIDE SEQUENCE [LARGE SCALE GENOMIC DNA]</scope>
    <source>
        <strain evidence="2 3">318-1</strain>
    </source>
</reference>
<evidence type="ECO:0000259" key="1">
    <source>
        <dbReference type="Pfam" id="PF06568"/>
    </source>
</evidence>
<protein>
    <submittedName>
        <fullName evidence="2">DUF1127 domain-containing protein</fullName>
    </submittedName>
</protein>
<evidence type="ECO:0000313" key="3">
    <source>
        <dbReference type="Proteomes" id="UP000295301"/>
    </source>
</evidence>
<dbReference type="InterPro" id="IPR009506">
    <property type="entry name" value="YjiS-like"/>
</dbReference>
<dbReference type="EMBL" id="SMUV01000072">
    <property type="protein sequence ID" value="TDK43227.1"/>
    <property type="molecule type" value="Genomic_DNA"/>
</dbReference>
<dbReference type="RefSeq" id="WP_133361235.1">
    <property type="nucleotide sequence ID" value="NZ_SMUV01000072.1"/>
</dbReference>
<comment type="caution">
    <text evidence="2">The sequence shown here is derived from an EMBL/GenBank/DDBJ whole genome shotgun (WGS) entry which is preliminary data.</text>
</comment>
<dbReference type="AlphaFoldDB" id="A0A4V3AQL8"/>